<accession>A0A2M9DB45</accession>
<name>A0A1U7DIY3_9RHOB</name>
<dbReference type="STRING" id="1267768.BV394_09290"/>
<dbReference type="RefSeq" id="WP_076979906.1">
    <property type="nucleotide sequence ID" value="NZ_CP019124.1"/>
</dbReference>
<dbReference type="InterPro" id="IPR010664">
    <property type="entry name" value="LipoPS_assembly_LptC-rel"/>
</dbReference>
<keyword evidence="2" id="KW-1185">Reference proteome</keyword>
<organism evidence="1 2">
    <name type="scientific">Brevirhabdus pacifica</name>
    <dbReference type="NCBI Taxonomy" id="1267768"/>
    <lineage>
        <taxon>Bacteria</taxon>
        <taxon>Pseudomonadati</taxon>
        <taxon>Pseudomonadota</taxon>
        <taxon>Alphaproteobacteria</taxon>
        <taxon>Rhodobacterales</taxon>
        <taxon>Paracoccaceae</taxon>
        <taxon>Brevirhabdus</taxon>
    </lineage>
</organism>
<accession>A0A1U7DIY3</accession>
<dbReference type="EMBL" id="CP019124">
    <property type="protein sequence ID" value="APX89885.1"/>
    <property type="molecule type" value="Genomic_DNA"/>
</dbReference>
<reference evidence="1 2" key="1">
    <citation type="submission" date="2017-01" db="EMBL/GenBank/DDBJ databases">
        <title>Genomic analysis of Xuhuaishuia manganoxidans DY6-4.</title>
        <authorList>
            <person name="Wang X."/>
        </authorList>
    </citation>
    <scope>NUCLEOTIDE SEQUENCE [LARGE SCALE GENOMIC DNA]</scope>
    <source>
        <strain evidence="1 2">DY6-4</strain>
    </source>
</reference>
<dbReference type="Pfam" id="PF06835">
    <property type="entry name" value="LptC"/>
    <property type="match status" value="1"/>
</dbReference>
<proteinExistence type="predicted"/>
<protein>
    <submittedName>
        <fullName evidence="1">Uncharacterized protein</fullName>
    </submittedName>
</protein>
<evidence type="ECO:0000313" key="2">
    <source>
        <dbReference type="Proteomes" id="UP000187266"/>
    </source>
</evidence>
<evidence type="ECO:0000313" key="1">
    <source>
        <dbReference type="EMBL" id="APX89885.1"/>
    </source>
</evidence>
<gene>
    <name evidence="1" type="ORF">BV394_09290</name>
</gene>
<dbReference type="Proteomes" id="UP000187266">
    <property type="component" value="Chromosome"/>
</dbReference>
<sequence length="211" mass="21995">MLRADNRYSRFVALAKIILPLAALGLLSTLVLFSRSVDHESAIPYAEVDVHELARGQGIGEPTYSTVMGDGSAITVRAATARPNLAKPSQATASGLSARLTAPDGTVVDMSAREGAIDTDTSTVDLRRDVTIVTSTGYTITTDALATRMDRTQVVSPGRIVADGPMGHLEAGRMELTDGSGMAAAGDNGGEAQGGYVLLFQGGVKLVYKPE</sequence>
<dbReference type="OrthoDB" id="7871110at2"/>
<dbReference type="AlphaFoldDB" id="A0A1U7DIY3"/>